<dbReference type="NCBIfam" id="TIGR04534">
    <property type="entry name" value="ELWxxDGT_rpt"/>
    <property type="match status" value="1"/>
</dbReference>
<dbReference type="OrthoDB" id="161155at2"/>
<keyword evidence="4" id="KW-1185">Reference proteome</keyword>
<dbReference type="Gene3D" id="2.60.120.380">
    <property type="match status" value="1"/>
</dbReference>
<proteinExistence type="predicted"/>
<organism evidence="3 4">
    <name type="scientific">Candidatus Viridilinea mediisalina</name>
    <dbReference type="NCBI Taxonomy" id="2024553"/>
    <lineage>
        <taxon>Bacteria</taxon>
        <taxon>Bacillati</taxon>
        <taxon>Chloroflexota</taxon>
        <taxon>Chloroflexia</taxon>
        <taxon>Chloroflexales</taxon>
        <taxon>Chloroflexineae</taxon>
        <taxon>Oscillochloridaceae</taxon>
        <taxon>Candidatus Viridilinea</taxon>
    </lineage>
</organism>
<evidence type="ECO:0000256" key="1">
    <source>
        <dbReference type="ARBA" id="ARBA00022837"/>
    </source>
</evidence>
<dbReference type="Pfam" id="PF01833">
    <property type="entry name" value="TIG"/>
    <property type="match status" value="1"/>
</dbReference>
<keyword evidence="1" id="KW-0106">Calcium</keyword>
<dbReference type="Gene3D" id="2.60.40.10">
    <property type="entry name" value="Immunoglobulins"/>
    <property type="match status" value="3"/>
</dbReference>
<dbReference type="Pfam" id="PF13620">
    <property type="entry name" value="CarboxypepD_reg"/>
    <property type="match status" value="1"/>
</dbReference>
<dbReference type="InterPro" id="IPR030916">
    <property type="entry name" value="ELWxxDGT_rpt"/>
</dbReference>
<dbReference type="EMBL" id="NQWI01000147">
    <property type="protein sequence ID" value="PDW01216.1"/>
    <property type="molecule type" value="Genomic_DNA"/>
</dbReference>
<feature type="domain" description="IPT/TIG" evidence="2">
    <location>
        <begin position="692"/>
        <end position="764"/>
    </location>
</feature>
<evidence type="ECO:0000313" key="4">
    <source>
        <dbReference type="Proteomes" id="UP000220527"/>
    </source>
</evidence>
<dbReference type="InterPro" id="IPR013783">
    <property type="entry name" value="Ig-like_fold"/>
</dbReference>
<gene>
    <name evidence="3" type="ORF">CJ255_19410</name>
</gene>
<evidence type="ECO:0000313" key="3">
    <source>
        <dbReference type="EMBL" id="PDW01216.1"/>
    </source>
</evidence>
<dbReference type="InterPro" id="IPR013784">
    <property type="entry name" value="Carb-bd-like_fold"/>
</dbReference>
<dbReference type="SUPFAM" id="SSF49452">
    <property type="entry name" value="Starch-binding domain-like"/>
    <property type="match status" value="1"/>
</dbReference>
<dbReference type="InterPro" id="IPR014756">
    <property type="entry name" value="Ig_E-set"/>
</dbReference>
<dbReference type="GO" id="GO:0030246">
    <property type="term" value="F:carbohydrate binding"/>
    <property type="evidence" value="ECO:0007669"/>
    <property type="project" value="InterPro"/>
</dbReference>
<accession>A0A2A6RE87</accession>
<name>A0A2A6RE87_9CHLR</name>
<dbReference type="Proteomes" id="UP000220527">
    <property type="component" value="Unassembled WGS sequence"/>
</dbReference>
<dbReference type="AlphaFoldDB" id="A0A2A6RE87"/>
<sequence>MTRMNCVNTSLTRGMRLLALPLLFTAMLLASLTSYRMPVVQAADQTPVLLHNGFIGWSVEFQGMLFFMTTNGLWKSDGTTQGTVSVKDGISDDFPISLIERGDYFAVKDDILFFRARTSANGTELWRSNGTPDGTSIVKDIYPGVNGSIVSGLTVAGDYVFFFADDGVHGIELWKSDGSEAGTALVKDINPGIQNSWMYTANYNNYTIPFAFNNKVFFLADDGVHGVELWRSDGTLDGTFLLKDISSGNRSPYNSATYHFINYGVLNNELYFGTMHIFDENNSHVTFGSLWKTDGTQNGTIMVKVDTGNPSSMLVFNNQLFFRSDRLWRSDGSEEGTIPIANLNGIPIVAGDTLFISHQEQGSSAQLWKSDGTPAGTMLVKDGFGWINSEKVFMGENVFFTANNAVHGTELWKSNGTPAGTVMVKDINPLSASSGPRNLFTHNNAIFFNANDGATARFWQSDGTAEGTIKLADGAFKKINEVAGHAFLTRPREEYVPSNSGNGLYILGTPTTPHTIAGRVTTSNGSGLAGVTVSDGTRTATTNASGDYTLTGVSAGSYTLVPALADYSFSPNSRSVSISANLAAQDFTATPLEPQGEELVQSLTPSEGLNNQATAVTVRGNGFATNTPPIARLLSTAGVFALTDVAAETTTRFSANVPAGLEPGLYDLIVTSNGRTGILPNAFMVLSPSADPFISTVVPDAGFNDRPVEVVIQGANFDVGAAVYLGETMLNSSRLSSRSLMAVVPAGVAPGSYSLRVTNGDGKQVVLANGYTVLDAASELNDDLLSNSDYLWLDPVLPRVNHPVQLGLLVERMGGKNTLEAVEVLFRRDAADGPELGRGVVNFLDPRSMESTTPITVTFDATGEVTIYAIIDPDGVIAEHNEQNNIVQRTIIVAPAGNDQVPPVVEQIRINGGAEAAVTAAQINVDVRASDPAPGSGVGHVNIIEYIYSDSIKRWVAIERSAWLPYLTTPANYRWTLQPLAGMRYIQVRARDGAGNISVGQARRLVNYIVSNDRIARDQTRVYRYMLDPGQAFEVNLEVLEGDADLYVWSSQADQSAWVSNQSGSVNEQVRITADQVVPGLYQVEVYGYSAASYRLTTNIGASVANAASLANGGIDPSKTQPTMPVVPLSSIPSEHMGNLPVAVPELEQPATGNMVYLPLVRR</sequence>
<evidence type="ECO:0000259" key="2">
    <source>
        <dbReference type="Pfam" id="PF01833"/>
    </source>
</evidence>
<comment type="caution">
    <text evidence="3">The sequence shown here is derived from an EMBL/GenBank/DDBJ whole genome shotgun (WGS) entry which is preliminary data.</text>
</comment>
<reference evidence="4" key="1">
    <citation type="submission" date="2017-08" db="EMBL/GenBank/DDBJ databases">
        <authorList>
            <person name="Grouzdev D.S."/>
            <person name="Gaisin V.A."/>
            <person name="Rysina M.S."/>
            <person name="Gorlenko V.M."/>
        </authorList>
    </citation>
    <scope>NUCLEOTIDE SEQUENCE [LARGE SCALE GENOMIC DNA]</scope>
    <source>
        <strain evidence="4">Kir15-3F</strain>
    </source>
</reference>
<protein>
    <recommendedName>
        <fullName evidence="2">IPT/TIG domain-containing protein</fullName>
    </recommendedName>
</protein>
<dbReference type="InterPro" id="IPR002909">
    <property type="entry name" value="IPT_dom"/>
</dbReference>
<dbReference type="SUPFAM" id="SSF81296">
    <property type="entry name" value="E set domains"/>
    <property type="match status" value="1"/>
</dbReference>
<dbReference type="Gene3D" id="2.60.40.1120">
    <property type="entry name" value="Carboxypeptidase-like, regulatory domain"/>
    <property type="match status" value="1"/>
</dbReference>